<feature type="compositionally biased region" description="Basic and acidic residues" evidence="1">
    <location>
        <begin position="88"/>
        <end position="114"/>
    </location>
</feature>
<keyword evidence="3" id="KW-1185">Reference proteome</keyword>
<dbReference type="EMBL" id="JBICBT010001408">
    <property type="protein sequence ID" value="KAL3068380.1"/>
    <property type="molecule type" value="Genomic_DNA"/>
</dbReference>
<evidence type="ECO:0000256" key="1">
    <source>
        <dbReference type="SAM" id="MobiDB-lite"/>
    </source>
</evidence>
<dbReference type="AlphaFoldDB" id="A0ABD2HUG4"/>
<name>A0ABD2HUG4_9BILA</name>
<dbReference type="Pfam" id="PF06658">
    <property type="entry name" value="DUF1168"/>
    <property type="match status" value="1"/>
</dbReference>
<feature type="compositionally biased region" description="Basic and acidic residues" evidence="1">
    <location>
        <begin position="41"/>
        <end position="50"/>
    </location>
</feature>
<dbReference type="PANTHER" id="PTHR13507:SF0">
    <property type="entry name" value="PRKR-INTERACTING PROTEIN 1"/>
    <property type="match status" value="1"/>
</dbReference>
<feature type="compositionally biased region" description="Basic and acidic residues" evidence="1">
    <location>
        <begin position="160"/>
        <end position="171"/>
    </location>
</feature>
<dbReference type="PANTHER" id="PTHR13507">
    <property type="entry name" value="PRKR-INTERACTING PROTEIN 1"/>
    <property type="match status" value="1"/>
</dbReference>
<comment type="caution">
    <text evidence="2">The sequence shown here is derived from an EMBL/GenBank/DDBJ whole genome shotgun (WGS) entry which is preliminary data.</text>
</comment>
<reference evidence="2 3" key="1">
    <citation type="submission" date="2024-10" db="EMBL/GenBank/DDBJ databases">
        <authorList>
            <person name="Kim D."/>
        </authorList>
    </citation>
    <scope>NUCLEOTIDE SEQUENCE [LARGE SCALE GENOMIC DNA]</scope>
    <source>
        <strain evidence="2">BH-2024</strain>
    </source>
</reference>
<sequence>MPREENKDIEEERRAKTAYDLMRIRLKRLEKNIDKPVPIPTRREEPKPRPPPEFVRNVVGSSAAAGSAEFHIFRNNKRRELERLEYIEKMAVKDEKDKEFEERRKARRDEEEKKSAKKREKRLRQKARKKGAKRKKGGGDSSSNSSEGEEEEEANEEEEKGQNGEGDERSC</sequence>
<feature type="region of interest" description="Disordered" evidence="1">
    <location>
        <begin position="88"/>
        <end position="171"/>
    </location>
</feature>
<evidence type="ECO:0000313" key="2">
    <source>
        <dbReference type="EMBL" id="KAL3068380.1"/>
    </source>
</evidence>
<dbReference type="InterPro" id="IPR009548">
    <property type="entry name" value="Prkrip1"/>
</dbReference>
<gene>
    <name evidence="2" type="ORF">niasHT_030671</name>
</gene>
<evidence type="ECO:0000313" key="3">
    <source>
        <dbReference type="Proteomes" id="UP001620626"/>
    </source>
</evidence>
<dbReference type="Proteomes" id="UP001620626">
    <property type="component" value="Unassembled WGS sequence"/>
</dbReference>
<accession>A0ABD2HUG4</accession>
<feature type="compositionally biased region" description="Basic residues" evidence="1">
    <location>
        <begin position="115"/>
        <end position="136"/>
    </location>
</feature>
<evidence type="ECO:0008006" key="4">
    <source>
        <dbReference type="Google" id="ProtNLM"/>
    </source>
</evidence>
<protein>
    <recommendedName>
        <fullName evidence="4">PRKR-interacting protein 1</fullName>
    </recommendedName>
</protein>
<feature type="compositionally biased region" description="Acidic residues" evidence="1">
    <location>
        <begin position="147"/>
        <end position="159"/>
    </location>
</feature>
<feature type="region of interest" description="Disordered" evidence="1">
    <location>
        <begin position="31"/>
        <end position="76"/>
    </location>
</feature>
<organism evidence="2 3">
    <name type="scientific">Heterodera trifolii</name>
    <dbReference type="NCBI Taxonomy" id="157864"/>
    <lineage>
        <taxon>Eukaryota</taxon>
        <taxon>Metazoa</taxon>
        <taxon>Ecdysozoa</taxon>
        <taxon>Nematoda</taxon>
        <taxon>Chromadorea</taxon>
        <taxon>Rhabditida</taxon>
        <taxon>Tylenchina</taxon>
        <taxon>Tylenchomorpha</taxon>
        <taxon>Tylenchoidea</taxon>
        <taxon>Heteroderidae</taxon>
        <taxon>Heteroderinae</taxon>
        <taxon>Heterodera</taxon>
    </lineage>
</organism>
<proteinExistence type="predicted"/>